<dbReference type="Pfam" id="PF08341">
    <property type="entry name" value="TED"/>
    <property type="match status" value="1"/>
</dbReference>
<name>A0ABY5M4Y0_9ACTN</name>
<feature type="compositionally biased region" description="Gly residues" evidence="1">
    <location>
        <begin position="568"/>
        <end position="587"/>
    </location>
</feature>
<evidence type="ECO:0000313" key="5">
    <source>
        <dbReference type="Proteomes" id="UP001316184"/>
    </source>
</evidence>
<accession>A0ABY5M4Y0</accession>
<dbReference type="InterPro" id="IPR046022">
    <property type="entry name" value="DUF5979"/>
</dbReference>
<dbReference type="InterPro" id="IPR013552">
    <property type="entry name" value="Thioester_dom"/>
</dbReference>
<evidence type="ECO:0000256" key="1">
    <source>
        <dbReference type="SAM" id="MobiDB-lite"/>
    </source>
</evidence>
<protein>
    <submittedName>
        <fullName evidence="4">Thioester domain-containing protein</fullName>
    </submittedName>
</protein>
<feature type="domain" description="DUF5979" evidence="3">
    <location>
        <begin position="342"/>
        <end position="444"/>
    </location>
</feature>
<evidence type="ECO:0000313" key="4">
    <source>
        <dbReference type="EMBL" id="UUP12111.1"/>
    </source>
</evidence>
<reference evidence="4 5" key="1">
    <citation type="submission" date="2022-08" db="EMBL/GenBank/DDBJ databases">
        <title>novel species in genus Aeromicrobium.</title>
        <authorList>
            <person name="Ye L."/>
        </authorList>
    </citation>
    <scope>NUCLEOTIDE SEQUENCE [LARGE SCALE GENOMIC DNA]</scope>
    <source>
        <strain evidence="5">zg-Y1379</strain>
    </source>
</reference>
<dbReference type="RefSeq" id="WP_232399598.1">
    <property type="nucleotide sequence ID" value="NZ_CP102173.1"/>
</dbReference>
<feature type="domain" description="Thioester" evidence="2">
    <location>
        <begin position="114"/>
        <end position="204"/>
    </location>
</feature>
<feature type="domain" description="DUF5979" evidence="3">
    <location>
        <begin position="450"/>
        <end position="553"/>
    </location>
</feature>
<feature type="compositionally biased region" description="Basic and acidic residues" evidence="1">
    <location>
        <begin position="540"/>
        <end position="557"/>
    </location>
</feature>
<organism evidence="4 5">
    <name type="scientific">Aeromicrobium wangtongii</name>
    <dbReference type="NCBI Taxonomy" id="2969247"/>
    <lineage>
        <taxon>Bacteria</taxon>
        <taxon>Bacillati</taxon>
        <taxon>Actinomycetota</taxon>
        <taxon>Actinomycetes</taxon>
        <taxon>Propionibacteriales</taxon>
        <taxon>Nocardioidaceae</taxon>
        <taxon>Aeromicrobium</taxon>
    </lineage>
</organism>
<evidence type="ECO:0000259" key="3">
    <source>
        <dbReference type="Pfam" id="PF19407"/>
    </source>
</evidence>
<feature type="compositionally biased region" description="Acidic residues" evidence="1">
    <location>
        <begin position="558"/>
        <end position="567"/>
    </location>
</feature>
<dbReference type="Proteomes" id="UP001316184">
    <property type="component" value="Chromosome"/>
</dbReference>
<gene>
    <name evidence="4" type="ORF">NQV15_09585</name>
</gene>
<dbReference type="EMBL" id="CP102173">
    <property type="protein sequence ID" value="UUP12111.1"/>
    <property type="molecule type" value="Genomic_DNA"/>
</dbReference>
<keyword evidence="5" id="KW-1185">Reference proteome</keyword>
<evidence type="ECO:0000259" key="2">
    <source>
        <dbReference type="Pfam" id="PF08341"/>
    </source>
</evidence>
<sequence length="639" mass="65249">MEINLTSRTVGTIRVCVVLVLLTLSVLMGRPAHAEPEIGGSPIRSDSPFTELRIGPITGELGVTDVDAFVAPADFDPLSLDAYPSAPPAGSVSNPLGYAGIIPALDADGETVQTYCIDLLTSTETGVTYQRGDWAESNVRNLGYVGHILQNYYPTEPDAPAGVPDNVKAAAVQAAIWYFSDRLVLDPAAEPQLYALTSQIVNEALANGPATEPVQPTLSISPEEAVAPSTGEIVGPFPVTADGPSTLRLQGVEVFLDAAGTQPLGAGDTVQPGAQLWARSTTAGEGQGFSLQRQQTVRESTVYLYDAAIPGRDAAQKLVLARTSVLEAVAGVRITQFAAGGIEVAKTISGGAAGQQGAIEVRVVCTPADGGEAIERSSTIPAGTAAGPQTIRFTGLPEGATCVVSEPQNGDNDQVRLTASSIDPGTVTVVEGQNTAVAATNQYERALGRLEITKRILGPAAGRQGEIVISVDCDGDDIGNELDQTFTIPAESAEGSLRVARIDDIPVGTRCQVTENKTGAAETIVLEEPTTIEPGTATIVEDRTREVVVTNRYREQDDGGGDNDGGDNDGGGGNGGGGGSDFGGGYGGGSSGNLPGAGASGSPAVPLTVAIALLLTGGIALAACRQAAAQGATGTRRPA</sequence>
<dbReference type="Pfam" id="PF19407">
    <property type="entry name" value="DUF5979"/>
    <property type="match status" value="2"/>
</dbReference>
<proteinExistence type="predicted"/>
<feature type="region of interest" description="Disordered" evidence="1">
    <location>
        <begin position="533"/>
        <end position="587"/>
    </location>
</feature>